<sequence>MAIKDRSEDCYLSIILRSRNSIFLFTSFHNRSVSQLMDIDDQCRVAADSIRATIKAYTGDVALIEAKRFYEEIANFANTHLPVANFGQLDKNIFDKPFMHSSKEASWSCSTDS</sequence>
<keyword evidence="1" id="KW-1185">Reference proteome</keyword>
<proteinExistence type="predicted"/>
<dbReference type="WBParaSite" id="Gr19_v10_g72.t1">
    <property type="protein sequence ID" value="Gr19_v10_g72.t1"/>
    <property type="gene ID" value="Gr19_v10_g72"/>
</dbReference>
<evidence type="ECO:0000313" key="1">
    <source>
        <dbReference type="Proteomes" id="UP000887572"/>
    </source>
</evidence>
<protein>
    <submittedName>
        <fullName evidence="2">Uncharacterized protein</fullName>
    </submittedName>
</protein>
<organism evidence="1 2">
    <name type="scientific">Globodera rostochiensis</name>
    <name type="common">Golden nematode worm</name>
    <name type="synonym">Heterodera rostochiensis</name>
    <dbReference type="NCBI Taxonomy" id="31243"/>
    <lineage>
        <taxon>Eukaryota</taxon>
        <taxon>Metazoa</taxon>
        <taxon>Ecdysozoa</taxon>
        <taxon>Nematoda</taxon>
        <taxon>Chromadorea</taxon>
        <taxon>Rhabditida</taxon>
        <taxon>Tylenchina</taxon>
        <taxon>Tylenchomorpha</taxon>
        <taxon>Tylenchoidea</taxon>
        <taxon>Heteroderidae</taxon>
        <taxon>Heteroderinae</taxon>
        <taxon>Globodera</taxon>
    </lineage>
</organism>
<dbReference type="AlphaFoldDB" id="A0A914I4D6"/>
<dbReference type="Proteomes" id="UP000887572">
    <property type="component" value="Unplaced"/>
</dbReference>
<evidence type="ECO:0000313" key="2">
    <source>
        <dbReference type="WBParaSite" id="Gr19_v10_g72.t1"/>
    </source>
</evidence>
<reference evidence="2" key="1">
    <citation type="submission" date="2022-11" db="UniProtKB">
        <authorList>
            <consortium name="WormBaseParasite"/>
        </authorList>
    </citation>
    <scope>IDENTIFICATION</scope>
</reference>
<accession>A0A914I4D6</accession>
<name>A0A914I4D6_GLORO</name>